<evidence type="ECO:0000313" key="4">
    <source>
        <dbReference type="Proteomes" id="UP001165060"/>
    </source>
</evidence>
<feature type="compositionally biased region" description="Polar residues" evidence="2">
    <location>
        <begin position="85"/>
        <end position="97"/>
    </location>
</feature>
<evidence type="ECO:0000313" key="3">
    <source>
        <dbReference type="EMBL" id="GMI38780.1"/>
    </source>
</evidence>
<accession>A0ABQ6N3N5</accession>
<feature type="compositionally biased region" description="Low complexity" evidence="2">
    <location>
        <begin position="115"/>
        <end position="130"/>
    </location>
</feature>
<feature type="region of interest" description="Disordered" evidence="2">
    <location>
        <begin position="1"/>
        <end position="132"/>
    </location>
</feature>
<feature type="compositionally biased region" description="Low complexity" evidence="2">
    <location>
        <begin position="9"/>
        <end position="74"/>
    </location>
</feature>
<dbReference type="Proteomes" id="UP001165060">
    <property type="component" value="Unassembled WGS sequence"/>
</dbReference>
<organism evidence="3 4">
    <name type="scientific">Tetraparma gracilis</name>
    <dbReference type="NCBI Taxonomy" id="2962635"/>
    <lineage>
        <taxon>Eukaryota</taxon>
        <taxon>Sar</taxon>
        <taxon>Stramenopiles</taxon>
        <taxon>Ochrophyta</taxon>
        <taxon>Bolidophyceae</taxon>
        <taxon>Parmales</taxon>
        <taxon>Triparmaceae</taxon>
        <taxon>Tetraparma</taxon>
    </lineage>
</organism>
<keyword evidence="4" id="KW-1185">Reference proteome</keyword>
<evidence type="ECO:0000256" key="2">
    <source>
        <dbReference type="SAM" id="MobiDB-lite"/>
    </source>
</evidence>
<name>A0ABQ6N3N5_9STRA</name>
<gene>
    <name evidence="3" type="ORF">TeGR_g4417</name>
</gene>
<evidence type="ECO:0000256" key="1">
    <source>
        <dbReference type="SAM" id="Coils"/>
    </source>
</evidence>
<comment type="caution">
    <text evidence="3">The sequence shown here is derived from an EMBL/GenBank/DDBJ whole genome shotgun (WGS) entry which is preliminary data.</text>
</comment>
<reference evidence="3 4" key="1">
    <citation type="journal article" date="2023" name="Commun. Biol.">
        <title>Genome analysis of Parmales, the sister group of diatoms, reveals the evolutionary specialization of diatoms from phago-mixotrophs to photoautotrophs.</title>
        <authorList>
            <person name="Ban H."/>
            <person name="Sato S."/>
            <person name="Yoshikawa S."/>
            <person name="Yamada K."/>
            <person name="Nakamura Y."/>
            <person name="Ichinomiya M."/>
            <person name="Sato N."/>
            <person name="Blanc-Mathieu R."/>
            <person name="Endo H."/>
            <person name="Kuwata A."/>
            <person name="Ogata H."/>
        </authorList>
    </citation>
    <scope>NUCLEOTIDE SEQUENCE [LARGE SCALE GENOMIC DNA]</scope>
</reference>
<dbReference type="EMBL" id="BRYB01000842">
    <property type="protein sequence ID" value="GMI38780.1"/>
    <property type="molecule type" value="Genomic_DNA"/>
</dbReference>
<feature type="coiled-coil region" evidence="1">
    <location>
        <begin position="453"/>
        <end position="480"/>
    </location>
</feature>
<feature type="region of interest" description="Disordered" evidence="2">
    <location>
        <begin position="395"/>
        <end position="417"/>
    </location>
</feature>
<protein>
    <submittedName>
        <fullName evidence="3">Uncharacterized protein</fullName>
    </submittedName>
</protein>
<sequence length="485" mass="52934">MLARAAQRSSSPHGSSKSSRSSWSQSTGSGGAPPMKKPPAAAATPPPAVSASPKLATSVSSPTTPTASNAASRAGKPRPPANPKLSVSASEPTPGSSSRGGAGALHAMRGQQSPGGSLLSQAAAPAPLGGKRLSGADIVREDLKKQIRLVSKDALEMQEKKAALMEKCSGFEAKIEKLRAPSVTYLRAREQIDSRAVEINKLKTQLYEIGMGDTTDEELKRRTAEVESHAAKLSKIRADRLFLTKTLVELVGGESSMLGILDSAKRRERFSSVDDKERKKSTAGVLKNQHYANYYNAGKWDFVQPVDTPTGKRVIILPPHEKELIIQQMFEKEKAAEIEKIRASERVHKMFADEVPDSAVDNSNSTYDGEAAAASFSRTKKQLFNTSTVASIRSAGHFDQRNKARANSPRHADPRDFGTFSYEDYKAELDHARKLDNAKSDEQLYHEFKTQLMGQQTNIIKNLKSQLSEVEKNRQEHLHSFSLTR</sequence>
<proteinExistence type="predicted"/>
<keyword evidence="1" id="KW-0175">Coiled coil</keyword>